<protein>
    <submittedName>
        <fullName evidence="2">Uncharacterized protein</fullName>
    </submittedName>
</protein>
<evidence type="ECO:0000313" key="2">
    <source>
        <dbReference type="EMBL" id="MDI9242465.1"/>
    </source>
</evidence>
<organism evidence="2 3">
    <name type="scientific">Fusibacillus kribbianus</name>
    <dbReference type="NCBI Taxonomy" id="3044208"/>
    <lineage>
        <taxon>Bacteria</taxon>
        <taxon>Bacillati</taxon>
        <taxon>Bacillota</taxon>
        <taxon>Clostridia</taxon>
        <taxon>Lachnospirales</taxon>
        <taxon>Lachnospiraceae</taxon>
        <taxon>Fusibacillus</taxon>
    </lineage>
</organism>
<feature type="transmembrane region" description="Helical" evidence="1">
    <location>
        <begin position="74"/>
        <end position="94"/>
    </location>
</feature>
<keyword evidence="1" id="KW-0472">Membrane</keyword>
<name>A0AAP4BAG3_9FIRM</name>
<keyword evidence="1" id="KW-0812">Transmembrane</keyword>
<evidence type="ECO:0000256" key="1">
    <source>
        <dbReference type="SAM" id="Phobius"/>
    </source>
</evidence>
<dbReference type="AlphaFoldDB" id="A0AAP4BAG3"/>
<reference evidence="2 3" key="1">
    <citation type="submission" date="2023-05" db="EMBL/GenBank/DDBJ databases">
        <title>[ruminococcus] sp. nov., isolated from a pig farm feces dump.</title>
        <authorList>
            <person name="Chang Y.-H."/>
        </authorList>
    </citation>
    <scope>NUCLEOTIDE SEQUENCE [LARGE SCALE GENOMIC DNA]</scope>
    <source>
        <strain evidence="2 3">YH-rum2234</strain>
    </source>
</reference>
<feature type="transmembrane region" description="Helical" evidence="1">
    <location>
        <begin position="145"/>
        <end position="166"/>
    </location>
</feature>
<proteinExistence type="predicted"/>
<keyword evidence="3" id="KW-1185">Reference proteome</keyword>
<accession>A0AAP4BAG3</accession>
<dbReference type="Proteomes" id="UP001300383">
    <property type="component" value="Unassembled WGS sequence"/>
</dbReference>
<gene>
    <name evidence="2" type="ORF">QJ036_08280</name>
</gene>
<sequence length="167" mass="18971">MTVFFTIPWIFIVLIALVALAFGFETVSVIVTFVLKYFWIISVVLWLGLYGFVSMIMEAEEFDADKLKGLPRKLYAGLNTLPFLPLYMVFYEFLRELNECVIKVKIIALIMDLVGGFFVLAIAFFAGFGIIYLGNLLWDKGKKKTAVVVELVLTFLCSALVFLVYFA</sequence>
<dbReference type="RefSeq" id="WP_283230913.1">
    <property type="nucleotide sequence ID" value="NZ_JASGBQ010000013.1"/>
</dbReference>
<evidence type="ECO:0000313" key="3">
    <source>
        <dbReference type="Proteomes" id="UP001300383"/>
    </source>
</evidence>
<feature type="transmembrane region" description="Helical" evidence="1">
    <location>
        <begin position="33"/>
        <end position="53"/>
    </location>
</feature>
<keyword evidence="1" id="KW-1133">Transmembrane helix</keyword>
<comment type="caution">
    <text evidence="2">The sequence shown here is derived from an EMBL/GenBank/DDBJ whole genome shotgun (WGS) entry which is preliminary data.</text>
</comment>
<dbReference type="EMBL" id="JASGBQ010000013">
    <property type="protein sequence ID" value="MDI9242465.1"/>
    <property type="molecule type" value="Genomic_DNA"/>
</dbReference>
<feature type="transmembrane region" description="Helical" evidence="1">
    <location>
        <begin position="106"/>
        <end position="133"/>
    </location>
</feature>